<dbReference type="Gene3D" id="3.40.50.150">
    <property type="entry name" value="Vaccinia Virus protein VP39"/>
    <property type="match status" value="1"/>
</dbReference>
<dbReference type="EC" id="2.1.1.-" evidence="1"/>
<dbReference type="AlphaFoldDB" id="A0AA96DUF8"/>
<keyword evidence="1" id="KW-0489">Methyltransferase</keyword>
<dbReference type="Pfam" id="PF13489">
    <property type="entry name" value="Methyltransf_23"/>
    <property type="match status" value="1"/>
</dbReference>
<keyword evidence="1" id="KW-0808">Transferase</keyword>
<evidence type="ECO:0000313" key="1">
    <source>
        <dbReference type="EMBL" id="WNL35381.1"/>
    </source>
</evidence>
<sequence>MISDKYVPSYKLLENNLSIRDDYNKFVRDIRKIRDKTTMIRYEISKKYLKGRGLEIGAFHAPTPLADGCEADYLDQMSIDDIKKRFPKYEDYYCVYPNIIENGELLLSIKDNKYDFLIANHMLEHTENVFKTIQNHLRVINKGGILYYAVPDKRFTFDKNRELTIYEHLKTEYLYGSENSRYEHFLDFVTNVQNVKEEKEASKVAKKLSEEGLDTHFHVWTSETFIDHIKKAINDKILNIEILEHTHKNDIESITILKKL</sequence>
<dbReference type="InterPro" id="IPR029063">
    <property type="entry name" value="SAM-dependent_MTases_sf"/>
</dbReference>
<proteinExistence type="predicted"/>
<dbReference type="GO" id="GO:0032259">
    <property type="term" value="P:methylation"/>
    <property type="evidence" value="ECO:0007669"/>
    <property type="project" value="UniProtKB-KW"/>
</dbReference>
<organism evidence="1">
    <name type="scientific">Arcobacter sp. AZ-2023</name>
    <dbReference type="NCBI Taxonomy" id="3074453"/>
    <lineage>
        <taxon>Bacteria</taxon>
        <taxon>Pseudomonadati</taxon>
        <taxon>Campylobacterota</taxon>
        <taxon>Epsilonproteobacteria</taxon>
        <taxon>Campylobacterales</taxon>
        <taxon>Arcobacteraceae</taxon>
        <taxon>Arcobacter</taxon>
    </lineage>
</organism>
<dbReference type="GO" id="GO:0008757">
    <property type="term" value="F:S-adenosylmethionine-dependent methyltransferase activity"/>
    <property type="evidence" value="ECO:0007669"/>
    <property type="project" value="InterPro"/>
</dbReference>
<reference evidence="1" key="1">
    <citation type="submission" date="2023-09" db="EMBL/GenBank/DDBJ databases">
        <title>Arcobacter tbilisiensis sp. nov. isolated from chicken meat in Tbilisi, Georgia.</title>
        <authorList>
            <person name="Matthias R."/>
            <person name="Zautner A.E."/>
        </authorList>
    </citation>
    <scope>NUCLEOTIDE SEQUENCE</scope>
    <source>
        <strain evidence="1">LEO 65</strain>
    </source>
</reference>
<gene>
    <name evidence="1" type="ORF">RMQ66_06715</name>
</gene>
<dbReference type="EMBL" id="CP134842">
    <property type="protein sequence ID" value="WNL35381.1"/>
    <property type="molecule type" value="Genomic_DNA"/>
</dbReference>
<protein>
    <submittedName>
        <fullName evidence="1">Class I SAM-dependent methyltransferase</fullName>
        <ecNumber evidence="1">2.1.1.-</ecNumber>
    </submittedName>
</protein>
<dbReference type="SUPFAM" id="SSF53335">
    <property type="entry name" value="S-adenosyl-L-methionine-dependent methyltransferases"/>
    <property type="match status" value="1"/>
</dbReference>
<name>A0AA96DUF8_9BACT</name>
<dbReference type="CDD" id="cd02440">
    <property type="entry name" value="AdoMet_MTases"/>
    <property type="match status" value="1"/>
</dbReference>
<accession>A0AA96DUF8</accession>